<evidence type="ECO:0000313" key="2">
    <source>
        <dbReference type="Proteomes" id="UP000800094"/>
    </source>
</evidence>
<protein>
    <submittedName>
        <fullName evidence="1">Uncharacterized protein</fullName>
    </submittedName>
</protein>
<reference evidence="1" key="1">
    <citation type="journal article" date="2020" name="Stud. Mycol.">
        <title>101 Dothideomycetes genomes: a test case for predicting lifestyles and emergence of pathogens.</title>
        <authorList>
            <person name="Haridas S."/>
            <person name="Albert R."/>
            <person name="Binder M."/>
            <person name="Bloem J."/>
            <person name="Labutti K."/>
            <person name="Salamov A."/>
            <person name="Andreopoulos B."/>
            <person name="Baker S."/>
            <person name="Barry K."/>
            <person name="Bills G."/>
            <person name="Bluhm B."/>
            <person name="Cannon C."/>
            <person name="Castanera R."/>
            <person name="Culley D."/>
            <person name="Daum C."/>
            <person name="Ezra D."/>
            <person name="Gonzalez J."/>
            <person name="Henrissat B."/>
            <person name="Kuo A."/>
            <person name="Liang C."/>
            <person name="Lipzen A."/>
            <person name="Lutzoni F."/>
            <person name="Magnuson J."/>
            <person name="Mondo S."/>
            <person name="Nolan M."/>
            <person name="Ohm R."/>
            <person name="Pangilinan J."/>
            <person name="Park H.-J."/>
            <person name="Ramirez L."/>
            <person name="Alfaro M."/>
            <person name="Sun H."/>
            <person name="Tritt A."/>
            <person name="Yoshinaga Y."/>
            <person name="Zwiers L.-H."/>
            <person name="Turgeon B."/>
            <person name="Goodwin S."/>
            <person name="Spatafora J."/>
            <person name="Crous P."/>
            <person name="Grigoriev I."/>
        </authorList>
    </citation>
    <scope>NUCLEOTIDE SEQUENCE</scope>
    <source>
        <strain evidence="1">CBS 122368</strain>
    </source>
</reference>
<dbReference type="GeneID" id="54575612"/>
<name>A0A6A6J310_9PLEO</name>
<dbReference type="EMBL" id="ML987189">
    <property type="protein sequence ID" value="KAF2257016.1"/>
    <property type="molecule type" value="Genomic_DNA"/>
</dbReference>
<keyword evidence="2" id="KW-1185">Reference proteome</keyword>
<dbReference type="RefSeq" id="XP_033692020.1">
    <property type="nucleotide sequence ID" value="XM_033822282.1"/>
</dbReference>
<dbReference type="AlphaFoldDB" id="A0A6A6J310"/>
<sequence>MTSKTISNCTLGVFSVSSVELVCGVAASASERSWRSKLRLTNMRVEKYHPREHKRRPRFLSSRLNGQSGCVRFVQCGNHVGWELLDVAERVNVVFGRLNVSSLVSLTSASFSCATFAQDMPTTLYSDSSSG</sequence>
<dbReference type="Proteomes" id="UP000800094">
    <property type="component" value="Unassembled WGS sequence"/>
</dbReference>
<proteinExistence type="predicted"/>
<accession>A0A6A6J310</accession>
<gene>
    <name evidence="1" type="ORF">BU26DRAFT_33842</name>
</gene>
<evidence type="ECO:0000313" key="1">
    <source>
        <dbReference type="EMBL" id="KAF2257016.1"/>
    </source>
</evidence>
<organism evidence="1 2">
    <name type="scientific">Trematosphaeria pertusa</name>
    <dbReference type="NCBI Taxonomy" id="390896"/>
    <lineage>
        <taxon>Eukaryota</taxon>
        <taxon>Fungi</taxon>
        <taxon>Dikarya</taxon>
        <taxon>Ascomycota</taxon>
        <taxon>Pezizomycotina</taxon>
        <taxon>Dothideomycetes</taxon>
        <taxon>Pleosporomycetidae</taxon>
        <taxon>Pleosporales</taxon>
        <taxon>Massarineae</taxon>
        <taxon>Trematosphaeriaceae</taxon>
        <taxon>Trematosphaeria</taxon>
    </lineage>
</organism>